<evidence type="ECO:0000259" key="5">
    <source>
        <dbReference type="PROSITE" id="PS51352"/>
    </source>
</evidence>
<gene>
    <name evidence="6" type="ORF">P8625_02080</name>
</gene>
<dbReference type="Gene3D" id="3.40.30.10">
    <property type="entry name" value="Glutaredoxin"/>
    <property type="match status" value="1"/>
</dbReference>
<keyword evidence="3" id="KW-1015">Disulfide bond</keyword>
<evidence type="ECO:0000256" key="3">
    <source>
        <dbReference type="ARBA" id="ARBA00023157"/>
    </source>
</evidence>
<proteinExistence type="predicted"/>
<keyword evidence="2" id="KW-0201">Cytochrome c-type biogenesis</keyword>
<evidence type="ECO:0000256" key="1">
    <source>
        <dbReference type="ARBA" id="ARBA00004196"/>
    </source>
</evidence>
<evidence type="ECO:0000313" key="6">
    <source>
        <dbReference type="EMBL" id="WGH75978.1"/>
    </source>
</evidence>
<evidence type="ECO:0000313" key="7">
    <source>
        <dbReference type="Proteomes" id="UP001232001"/>
    </source>
</evidence>
<dbReference type="RefSeq" id="WP_279651849.1">
    <property type="nucleotide sequence ID" value="NZ_CP122539.1"/>
</dbReference>
<dbReference type="Proteomes" id="UP001232001">
    <property type="component" value="Chromosome"/>
</dbReference>
<name>A0ABY8L6H6_9FLAO</name>
<dbReference type="PANTHER" id="PTHR42852">
    <property type="entry name" value="THIOL:DISULFIDE INTERCHANGE PROTEIN DSBE"/>
    <property type="match status" value="1"/>
</dbReference>
<protein>
    <submittedName>
        <fullName evidence="6">Thioredoxin family protein</fullName>
    </submittedName>
</protein>
<dbReference type="PROSITE" id="PS51257">
    <property type="entry name" value="PROKAR_LIPOPROTEIN"/>
    <property type="match status" value="1"/>
</dbReference>
<organism evidence="6 7">
    <name type="scientific">Tenacibaculum tangerinum</name>
    <dbReference type="NCBI Taxonomy" id="3038772"/>
    <lineage>
        <taxon>Bacteria</taxon>
        <taxon>Pseudomonadati</taxon>
        <taxon>Bacteroidota</taxon>
        <taxon>Flavobacteriia</taxon>
        <taxon>Flavobacteriales</taxon>
        <taxon>Flavobacteriaceae</taxon>
        <taxon>Tenacibaculum</taxon>
    </lineage>
</organism>
<keyword evidence="4" id="KW-0676">Redox-active center</keyword>
<dbReference type="Pfam" id="PF13905">
    <property type="entry name" value="Thioredoxin_8"/>
    <property type="match status" value="1"/>
</dbReference>
<evidence type="ECO:0000256" key="2">
    <source>
        <dbReference type="ARBA" id="ARBA00022748"/>
    </source>
</evidence>
<reference evidence="6 7" key="1">
    <citation type="submission" date="2023-04" db="EMBL/GenBank/DDBJ databases">
        <title>Tenacibaculum tangerinum sp. nov., isolated from sea tidal flat of South Korea.</title>
        <authorList>
            <person name="Lee S.H."/>
            <person name="Kim J.-J."/>
        </authorList>
    </citation>
    <scope>NUCLEOTIDE SEQUENCE [LARGE SCALE GENOMIC DNA]</scope>
    <source>
        <strain evidence="6 7">GRR-S3-23</strain>
    </source>
</reference>
<accession>A0ABY8L6H6</accession>
<dbReference type="SUPFAM" id="SSF52833">
    <property type="entry name" value="Thioredoxin-like"/>
    <property type="match status" value="1"/>
</dbReference>
<sequence length="348" mass="41197">MRNLYIHIVLILGISLFSCNSRDKKVKSDLNLYIESTMTVDSIYFSNFTQNREQQYLSYTNPLYVTLKDSINDLYLIDFYTDKGVIMSNNMWLNGKNIVIKGSLSNKSLKIDTVIGSDLYYKYKNYKSRYENLLKKHPKDSTKINSFLIEELNKNIDNLLSIDISEMFMRRNLNKKNELVKIYQLLSSQNDMLKNHLLSPYAKIENLLSADKIDFSEYLFYNKEKSLSQIEFPNSELYLIDFWFLGCPPCIEDHKIIKNKLEWLRSNNIELIGISIDTDQENWKDYLNKENYSWINYREQENPNKSISKKLFIYTFPTYLLIDKDGKVLVRSNSFSEMEKLITKHNSP</sequence>
<dbReference type="InterPro" id="IPR013766">
    <property type="entry name" value="Thioredoxin_domain"/>
</dbReference>
<dbReference type="CDD" id="cd02966">
    <property type="entry name" value="TlpA_like_family"/>
    <property type="match status" value="1"/>
</dbReference>
<keyword evidence="7" id="KW-1185">Reference proteome</keyword>
<dbReference type="PANTHER" id="PTHR42852:SF6">
    <property type="entry name" value="THIOL:DISULFIDE INTERCHANGE PROTEIN DSBE"/>
    <property type="match status" value="1"/>
</dbReference>
<evidence type="ECO:0000256" key="4">
    <source>
        <dbReference type="ARBA" id="ARBA00023284"/>
    </source>
</evidence>
<comment type="subcellular location">
    <subcellularLocation>
        <location evidence="1">Cell envelope</location>
    </subcellularLocation>
</comment>
<dbReference type="PROSITE" id="PS51352">
    <property type="entry name" value="THIOREDOXIN_2"/>
    <property type="match status" value="1"/>
</dbReference>
<dbReference type="EMBL" id="CP122539">
    <property type="protein sequence ID" value="WGH75978.1"/>
    <property type="molecule type" value="Genomic_DNA"/>
</dbReference>
<dbReference type="InterPro" id="IPR036249">
    <property type="entry name" value="Thioredoxin-like_sf"/>
</dbReference>
<dbReference type="InterPro" id="IPR050553">
    <property type="entry name" value="Thioredoxin_ResA/DsbE_sf"/>
</dbReference>
<feature type="domain" description="Thioredoxin" evidence="5">
    <location>
        <begin position="198"/>
        <end position="348"/>
    </location>
</feature>
<dbReference type="InterPro" id="IPR012336">
    <property type="entry name" value="Thioredoxin-like_fold"/>
</dbReference>